<proteinExistence type="inferred from homology"/>
<evidence type="ECO:0000256" key="5">
    <source>
        <dbReference type="ARBA" id="ARBA00022989"/>
    </source>
</evidence>
<feature type="chain" id="PRO_5025656152" description="Ig-like domain-containing protein" evidence="8">
    <location>
        <begin position="20"/>
        <end position="188"/>
    </location>
</feature>
<keyword evidence="6" id="KW-0472">Membrane</keyword>
<name>A0A6A5FA78_PERFL</name>
<dbReference type="SMART" id="SM00409">
    <property type="entry name" value="IG"/>
    <property type="match status" value="1"/>
</dbReference>
<gene>
    <name evidence="10" type="ORF">PFLUV_G00088440</name>
</gene>
<dbReference type="Proteomes" id="UP000465112">
    <property type="component" value="Chromosome 7"/>
</dbReference>
<dbReference type="PANTHER" id="PTHR12035:SF125">
    <property type="entry name" value="SIALIC ACID-BINDING IG-LIKE LECTIN 5"/>
    <property type="match status" value="1"/>
</dbReference>
<dbReference type="EMBL" id="VHII01000007">
    <property type="protein sequence ID" value="KAF1388269.1"/>
    <property type="molecule type" value="Genomic_DNA"/>
</dbReference>
<dbReference type="InterPro" id="IPR036179">
    <property type="entry name" value="Ig-like_dom_sf"/>
</dbReference>
<reference evidence="10 11" key="1">
    <citation type="submission" date="2019-06" db="EMBL/GenBank/DDBJ databases">
        <title>A chromosome-scale genome assembly of the European perch, Perca fluviatilis.</title>
        <authorList>
            <person name="Roques C."/>
            <person name="Zahm M."/>
            <person name="Cabau C."/>
            <person name="Klopp C."/>
            <person name="Bouchez O."/>
            <person name="Donnadieu C."/>
            <person name="Kuhl H."/>
            <person name="Gislard M."/>
            <person name="Guendouz S."/>
            <person name="Journot L."/>
            <person name="Haffray P."/>
            <person name="Bestin A."/>
            <person name="Morvezen R."/>
            <person name="Feron R."/>
            <person name="Wen M."/>
            <person name="Jouanno E."/>
            <person name="Herpin A."/>
            <person name="Schartl M."/>
            <person name="Postlethwait J."/>
            <person name="Schaerlinger B."/>
            <person name="Chardard D."/>
            <person name="Lecocq T."/>
            <person name="Poncet C."/>
            <person name="Jaffrelo L."/>
            <person name="Lampietro C."/>
            <person name="Guiguen Y."/>
        </authorList>
    </citation>
    <scope>NUCLEOTIDE SEQUENCE [LARGE SCALE GENOMIC DNA]</scope>
    <source>
        <tissue evidence="10">Blood</tissue>
    </source>
</reference>
<dbReference type="GO" id="GO:0005886">
    <property type="term" value="C:plasma membrane"/>
    <property type="evidence" value="ECO:0007669"/>
    <property type="project" value="TreeGrafter"/>
</dbReference>
<dbReference type="InterPro" id="IPR013783">
    <property type="entry name" value="Ig-like_fold"/>
</dbReference>
<dbReference type="InterPro" id="IPR003599">
    <property type="entry name" value="Ig_sub"/>
</dbReference>
<evidence type="ECO:0000256" key="4">
    <source>
        <dbReference type="ARBA" id="ARBA00022889"/>
    </source>
</evidence>
<dbReference type="InterPro" id="IPR007110">
    <property type="entry name" value="Ig-like_dom"/>
</dbReference>
<sequence>MAAALTLLLIGSLLQGALCGGFKAFIPKIIEVLSGSCVTIPCSFDIPAQYESDLDNTCKAVWRNDQGTVVVDTDPPSPTLTPSTLKVKEGDSVSLSCSAPAPCLSHPPTLTWTPGLGGSQETLQDNQDQTKVKISNVTFTASHLHHKKDISCTAVYSKQDGSTESSVSTSLTADISCKLICHLVSDSA</sequence>
<keyword evidence="4" id="KW-0130">Cell adhesion</keyword>
<evidence type="ECO:0000259" key="9">
    <source>
        <dbReference type="PROSITE" id="PS50835"/>
    </source>
</evidence>
<feature type="domain" description="Ig-like" evidence="9">
    <location>
        <begin position="76"/>
        <end position="168"/>
    </location>
</feature>
<dbReference type="InterPro" id="IPR051036">
    <property type="entry name" value="SIGLEC"/>
</dbReference>
<keyword evidence="2" id="KW-0812">Transmembrane</keyword>
<keyword evidence="3" id="KW-0430">Lectin</keyword>
<dbReference type="SUPFAM" id="SSF48726">
    <property type="entry name" value="Immunoglobulin"/>
    <property type="match status" value="1"/>
</dbReference>
<dbReference type="PROSITE" id="PS50835">
    <property type="entry name" value="IG_LIKE"/>
    <property type="match status" value="1"/>
</dbReference>
<evidence type="ECO:0000256" key="3">
    <source>
        <dbReference type="ARBA" id="ARBA00022734"/>
    </source>
</evidence>
<dbReference type="GO" id="GO:0007155">
    <property type="term" value="P:cell adhesion"/>
    <property type="evidence" value="ECO:0007669"/>
    <property type="project" value="UniProtKB-KW"/>
</dbReference>
<comment type="caution">
    <text evidence="10">The sequence shown here is derived from an EMBL/GenBank/DDBJ whole genome shotgun (WGS) entry which is preliminary data.</text>
</comment>
<protein>
    <recommendedName>
        <fullName evidence="9">Ig-like domain-containing protein</fullName>
    </recommendedName>
</protein>
<comment type="similarity">
    <text evidence="7">Belongs to the immunoglobulin superfamily. SIGLEC (sialic acid binding Ig-like lectin) family.</text>
</comment>
<dbReference type="AlphaFoldDB" id="A0A6A5FA78"/>
<evidence type="ECO:0000256" key="1">
    <source>
        <dbReference type="ARBA" id="ARBA00004167"/>
    </source>
</evidence>
<comment type="subcellular location">
    <subcellularLocation>
        <location evidence="1">Membrane</location>
        <topology evidence="1">Single-pass membrane protein</topology>
    </subcellularLocation>
</comment>
<evidence type="ECO:0000313" key="10">
    <source>
        <dbReference type="EMBL" id="KAF1388269.1"/>
    </source>
</evidence>
<dbReference type="PANTHER" id="PTHR12035">
    <property type="entry name" value="SIALIC ACID BINDING IMMUNOGLOBULIN-LIKE LECTIN"/>
    <property type="match status" value="1"/>
</dbReference>
<evidence type="ECO:0000256" key="7">
    <source>
        <dbReference type="ARBA" id="ARBA00038361"/>
    </source>
</evidence>
<dbReference type="Gene3D" id="2.60.40.10">
    <property type="entry name" value="Immunoglobulins"/>
    <property type="match status" value="2"/>
</dbReference>
<organism evidence="10 11">
    <name type="scientific">Perca fluviatilis</name>
    <name type="common">European perch</name>
    <dbReference type="NCBI Taxonomy" id="8168"/>
    <lineage>
        <taxon>Eukaryota</taxon>
        <taxon>Metazoa</taxon>
        <taxon>Chordata</taxon>
        <taxon>Craniata</taxon>
        <taxon>Vertebrata</taxon>
        <taxon>Euteleostomi</taxon>
        <taxon>Actinopterygii</taxon>
        <taxon>Neopterygii</taxon>
        <taxon>Teleostei</taxon>
        <taxon>Neoteleostei</taxon>
        <taxon>Acanthomorphata</taxon>
        <taxon>Eupercaria</taxon>
        <taxon>Perciformes</taxon>
        <taxon>Percoidei</taxon>
        <taxon>Percidae</taxon>
        <taxon>Percinae</taxon>
        <taxon>Perca</taxon>
    </lineage>
</organism>
<evidence type="ECO:0000256" key="2">
    <source>
        <dbReference type="ARBA" id="ARBA00022692"/>
    </source>
</evidence>
<feature type="signal peptide" evidence="8">
    <location>
        <begin position="1"/>
        <end position="19"/>
    </location>
</feature>
<accession>A0A6A5FA78</accession>
<evidence type="ECO:0000313" key="11">
    <source>
        <dbReference type="Proteomes" id="UP000465112"/>
    </source>
</evidence>
<evidence type="ECO:0000256" key="6">
    <source>
        <dbReference type="ARBA" id="ARBA00023136"/>
    </source>
</evidence>
<keyword evidence="11" id="KW-1185">Reference proteome</keyword>
<keyword evidence="5" id="KW-1133">Transmembrane helix</keyword>
<evidence type="ECO:0000256" key="8">
    <source>
        <dbReference type="SAM" id="SignalP"/>
    </source>
</evidence>
<dbReference type="GO" id="GO:0030246">
    <property type="term" value="F:carbohydrate binding"/>
    <property type="evidence" value="ECO:0007669"/>
    <property type="project" value="UniProtKB-KW"/>
</dbReference>
<keyword evidence="8" id="KW-0732">Signal</keyword>
<dbReference type="GO" id="GO:0033691">
    <property type="term" value="F:sialic acid binding"/>
    <property type="evidence" value="ECO:0007669"/>
    <property type="project" value="TreeGrafter"/>
</dbReference>